<keyword evidence="2" id="KW-0812">Transmembrane</keyword>
<dbReference type="AlphaFoldDB" id="A0AAV7A911"/>
<evidence type="ECO:0000256" key="1">
    <source>
        <dbReference type="ARBA" id="ARBA00023157"/>
    </source>
</evidence>
<gene>
    <name evidence="4" type="ORF">GDO81_018378</name>
</gene>
<evidence type="ECO:0000256" key="2">
    <source>
        <dbReference type="SAM" id="Phobius"/>
    </source>
</evidence>
<dbReference type="SMART" id="SM00241">
    <property type="entry name" value="ZP"/>
    <property type="match status" value="1"/>
</dbReference>
<protein>
    <recommendedName>
        <fullName evidence="3">ZP domain-containing protein</fullName>
    </recommendedName>
</protein>
<keyword evidence="1" id="KW-1015">Disulfide bond</keyword>
<feature type="domain" description="ZP" evidence="3">
    <location>
        <begin position="437"/>
        <end position="673"/>
    </location>
</feature>
<dbReference type="PANTHER" id="PTHR46534">
    <property type="entry name" value="IGGFC_BINDING DOMAIN-CONTAINING PROTEIN"/>
    <property type="match status" value="1"/>
</dbReference>
<proteinExistence type="predicted"/>
<accession>A0AAV7A911</accession>
<comment type="caution">
    <text evidence="4">The sequence shown here is derived from an EMBL/GenBank/DDBJ whole genome shotgun (WGS) entry which is preliminary data.</text>
</comment>
<dbReference type="Proteomes" id="UP000824782">
    <property type="component" value="Unassembled WGS sequence"/>
</dbReference>
<dbReference type="Gene3D" id="2.60.40.3210">
    <property type="entry name" value="Zona pellucida, ZP-N domain"/>
    <property type="match status" value="1"/>
</dbReference>
<dbReference type="EMBL" id="WNYA01000009">
    <property type="protein sequence ID" value="KAG8557245.1"/>
    <property type="molecule type" value="Genomic_DNA"/>
</dbReference>
<feature type="transmembrane region" description="Helical" evidence="2">
    <location>
        <begin position="709"/>
        <end position="731"/>
    </location>
</feature>
<sequence>MMEQPKETKQWRLYIFFILMGICAIGQAQRSFVTAFMDNLSTPTTFQLYLVTYDKEATVTVTVKQPSFTKTVYIDRDSTTLVTLNESYMITEKQVTSKAILVESDVDISVYAFTTAGDTSDATACLPLEDLGTEYYISTPATGEKKQFSIANGLEKTVLVNVTASGSITYNGVVYTSGQSFSISLGYQQAIQFQSSEDLTTTRISSTDPVAVISGQRCYSLMSACDTLVEQLYPVEKWGTFFVVFPLLDHTEDSITIIAANPETTISIESLRESNQYNLQEASFTRLPLSEAVIINSSQPIMVTYLFQDSKPNIVTDYDPFLATVPPSSPSRKFYKFITQRRYYNFLMIVSRDSSPQFFLDQHPLNFYNVSMKELNGFYAWEVSMGNADGQHEIYHQSLPFTIYVYGIEKFVSYGYSMGQETIYPDPPYIPKPGALHCLSHGAEYQLPIHLLSEANLNVWDVHLEDPECQAELNENVALIKIPFSGCGSSVLNEDDKTYYINTIYGTIPKTSIHRIEIPVICEMETKETLDFTFQPKVTDVVSFGHYNVSLKLYQAANFTDLVSEYPHQVDIHGSLHVEFEVESDDANLQILVESCKASPSLGELEQIYYLIQDGCYQDSTLQNHQVPDQRLQRFTFHAFKFDNLPEVYVSCNVIVCHNATSPNRCTQGCLLSRHRRDARSWRQHLASARLSQGPIMVTSDEPQSPGTVPISALVVVIGIMGLLSVLGLVLQKRHYRKHEYTLLQNTSN</sequence>
<dbReference type="Pfam" id="PF23344">
    <property type="entry name" value="ZP-N"/>
    <property type="match status" value="1"/>
</dbReference>
<dbReference type="InterPro" id="IPR042235">
    <property type="entry name" value="ZP-C_dom"/>
</dbReference>
<keyword evidence="2" id="KW-1133">Transmembrane helix</keyword>
<evidence type="ECO:0000313" key="4">
    <source>
        <dbReference type="EMBL" id="KAG8557245.1"/>
    </source>
</evidence>
<keyword evidence="2" id="KW-0472">Membrane</keyword>
<dbReference type="InterPro" id="IPR055356">
    <property type="entry name" value="ZP-N"/>
</dbReference>
<dbReference type="PANTHER" id="PTHR46534:SF4">
    <property type="entry name" value="IGGFC-BINDING PROTEIN-LIKE"/>
    <property type="match status" value="1"/>
</dbReference>
<dbReference type="Pfam" id="PF00100">
    <property type="entry name" value="Zona_pellucida"/>
    <property type="match status" value="1"/>
</dbReference>
<evidence type="ECO:0000313" key="5">
    <source>
        <dbReference type="Proteomes" id="UP000824782"/>
    </source>
</evidence>
<dbReference type="InterPro" id="IPR055355">
    <property type="entry name" value="ZP-C"/>
</dbReference>
<dbReference type="InterPro" id="IPR001507">
    <property type="entry name" value="ZP_dom"/>
</dbReference>
<keyword evidence="5" id="KW-1185">Reference proteome</keyword>
<dbReference type="Pfam" id="PF17517">
    <property type="entry name" value="IgGFc_binding"/>
    <property type="match status" value="1"/>
</dbReference>
<organism evidence="4 5">
    <name type="scientific">Engystomops pustulosus</name>
    <name type="common">Tungara frog</name>
    <name type="synonym">Physalaemus pustulosus</name>
    <dbReference type="NCBI Taxonomy" id="76066"/>
    <lineage>
        <taxon>Eukaryota</taxon>
        <taxon>Metazoa</taxon>
        <taxon>Chordata</taxon>
        <taxon>Craniata</taxon>
        <taxon>Vertebrata</taxon>
        <taxon>Euteleostomi</taxon>
        <taxon>Amphibia</taxon>
        <taxon>Batrachia</taxon>
        <taxon>Anura</taxon>
        <taxon>Neobatrachia</taxon>
        <taxon>Hyloidea</taxon>
        <taxon>Leptodactylidae</taxon>
        <taxon>Leiuperinae</taxon>
        <taxon>Engystomops</taxon>
    </lineage>
</organism>
<reference evidence="4" key="1">
    <citation type="thesis" date="2020" institute="ProQuest LLC" country="789 East Eisenhower Parkway, Ann Arbor, MI, USA">
        <title>Comparative Genomics and Chromosome Evolution.</title>
        <authorList>
            <person name="Mudd A.B."/>
        </authorList>
    </citation>
    <scope>NUCLEOTIDE SEQUENCE</scope>
    <source>
        <strain evidence="4">237g6f4</strain>
        <tissue evidence="4">Blood</tissue>
    </source>
</reference>
<name>A0AAV7A911_ENGPU</name>
<evidence type="ECO:0000259" key="3">
    <source>
        <dbReference type="PROSITE" id="PS51034"/>
    </source>
</evidence>
<dbReference type="Gene3D" id="2.60.40.4100">
    <property type="entry name" value="Zona pellucida, ZP-C domain"/>
    <property type="match status" value="1"/>
</dbReference>
<dbReference type="InterPro" id="IPR035234">
    <property type="entry name" value="IgGFc-bd_N"/>
</dbReference>
<dbReference type="PROSITE" id="PS51034">
    <property type="entry name" value="ZP_2"/>
    <property type="match status" value="1"/>
</dbReference>